<evidence type="ECO:0000256" key="1">
    <source>
        <dbReference type="SAM" id="MobiDB-lite"/>
    </source>
</evidence>
<feature type="compositionally biased region" description="Low complexity" evidence="1">
    <location>
        <begin position="147"/>
        <end position="156"/>
    </location>
</feature>
<organism evidence="2">
    <name type="scientific">Fibrocapsa japonica</name>
    <dbReference type="NCBI Taxonomy" id="94617"/>
    <lineage>
        <taxon>Eukaryota</taxon>
        <taxon>Sar</taxon>
        <taxon>Stramenopiles</taxon>
        <taxon>Ochrophyta</taxon>
        <taxon>Raphidophyceae</taxon>
        <taxon>Chattonellales</taxon>
        <taxon>Chattonellaceae</taxon>
        <taxon>Fibrocapsa</taxon>
    </lineage>
</organism>
<feature type="region of interest" description="Disordered" evidence="1">
    <location>
        <begin position="1"/>
        <end position="166"/>
    </location>
</feature>
<evidence type="ECO:0000313" key="2">
    <source>
        <dbReference type="EMBL" id="CAD9875481.1"/>
    </source>
</evidence>
<gene>
    <name evidence="2" type="ORF">FJAP1339_LOCUS12371</name>
</gene>
<accession>A0A7S2V8R8</accession>
<feature type="compositionally biased region" description="Pro residues" evidence="1">
    <location>
        <begin position="7"/>
        <end position="32"/>
    </location>
</feature>
<feature type="compositionally biased region" description="Pro residues" evidence="1">
    <location>
        <begin position="111"/>
        <end position="126"/>
    </location>
</feature>
<sequence length="205" mass="21541">MLATTTPPMPGAPPPHPPLGGPLLPPGMPRPFVPGVSGMHRPSSSTLLPFPPGAPPMPPGPPPMPSTSTGFMGATPGQLGLHPPGMAQQQPPPPPSRPLFPVEPQQQPQGGAPPPPPPRPAAPPPQHLLEQVHHQGAVPPPPPRPGAPQAGIGPAPKLMVTDEVSMEEQRAQLRKYRYEGDNIEKVQQLQNLDQSIEARLSKFLS</sequence>
<dbReference type="EMBL" id="HBHR01024037">
    <property type="protein sequence ID" value="CAD9875481.1"/>
    <property type="molecule type" value="Transcribed_RNA"/>
</dbReference>
<name>A0A7S2V8R8_9STRA</name>
<feature type="compositionally biased region" description="Pro residues" evidence="1">
    <location>
        <begin position="49"/>
        <end position="65"/>
    </location>
</feature>
<feature type="compositionally biased region" description="Low complexity" evidence="1">
    <location>
        <begin position="99"/>
        <end position="110"/>
    </location>
</feature>
<reference evidence="2" key="1">
    <citation type="submission" date="2021-01" db="EMBL/GenBank/DDBJ databases">
        <authorList>
            <person name="Corre E."/>
            <person name="Pelletier E."/>
            <person name="Niang G."/>
            <person name="Scheremetjew M."/>
            <person name="Finn R."/>
            <person name="Kale V."/>
            <person name="Holt S."/>
            <person name="Cochrane G."/>
            <person name="Meng A."/>
            <person name="Brown T."/>
            <person name="Cohen L."/>
        </authorList>
    </citation>
    <scope>NUCLEOTIDE SEQUENCE</scope>
    <source>
        <strain evidence="2">CCMP1661</strain>
    </source>
</reference>
<dbReference type="AlphaFoldDB" id="A0A7S2V8R8"/>
<protein>
    <submittedName>
        <fullName evidence="2">Uncharacterized protein</fullName>
    </submittedName>
</protein>
<proteinExistence type="predicted"/>